<comment type="caution">
    <text evidence="2">The sequence shown here is derived from an EMBL/GenBank/DDBJ whole genome shotgun (WGS) entry which is preliminary data.</text>
</comment>
<reference evidence="3" key="1">
    <citation type="submission" date="2024-07" db="EMBL/GenBank/DDBJ databases">
        <title>Two chromosome-level genome assemblies of Korean endemic species Abeliophyllum distichum and Forsythia ovata (Oleaceae).</title>
        <authorList>
            <person name="Jang H."/>
        </authorList>
    </citation>
    <scope>NUCLEOTIDE SEQUENCE [LARGE SCALE GENOMIC DNA]</scope>
</reference>
<evidence type="ECO:0000313" key="3">
    <source>
        <dbReference type="Proteomes" id="UP001604277"/>
    </source>
</evidence>
<proteinExistence type="predicted"/>
<accession>A0ABD1WTE2</accession>
<protein>
    <submittedName>
        <fullName evidence="2">Uncharacterized protein</fullName>
    </submittedName>
</protein>
<feature type="compositionally biased region" description="Basic and acidic residues" evidence="1">
    <location>
        <begin position="28"/>
        <end position="46"/>
    </location>
</feature>
<name>A0ABD1WTE2_9LAMI</name>
<dbReference type="Proteomes" id="UP001604277">
    <property type="component" value="Unassembled WGS sequence"/>
</dbReference>
<feature type="region of interest" description="Disordered" evidence="1">
    <location>
        <begin position="25"/>
        <end position="46"/>
    </location>
</feature>
<keyword evidence="3" id="KW-1185">Reference proteome</keyword>
<evidence type="ECO:0000313" key="2">
    <source>
        <dbReference type="EMBL" id="KAL2552730.1"/>
    </source>
</evidence>
<dbReference type="EMBL" id="JBFOLJ010000002">
    <property type="protein sequence ID" value="KAL2552730.1"/>
    <property type="molecule type" value="Genomic_DNA"/>
</dbReference>
<evidence type="ECO:0000256" key="1">
    <source>
        <dbReference type="SAM" id="MobiDB-lite"/>
    </source>
</evidence>
<gene>
    <name evidence="2" type="ORF">Fot_06349</name>
</gene>
<sequence length="107" mass="12032">MSISNTKSLTLIKWVVIKEPSPNIGRPTTEEVVGKDKGKANEPTPKKEHTLVPLFFSQTNQPEALTGEKRASSDSRTLQKNKKLILPLDPLLLTYSEVVRRVSRLCY</sequence>
<dbReference type="AlphaFoldDB" id="A0ABD1WTE2"/>
<organism evidence="2 3">
    <name type="scientific">Forsythia ovata</name>
    <dbReference type="NCBI Taxonomy" id="205694"/>
    <lineage>
        <taxon>Eukaryota</taxon>
        <taxon>Viridiplantae</taxon>
        <taxon>Streptophyta</taxon>
        <taxon>Embryophyta</taxon>
        <taxon>Tracheophyta</taxon>
        <taxon>Spermatophyta</taxon>
        <taxon>Magnoliopsida</taxon>
        <taxon>eudicotyledons</taxon>
        <taxon>Gunneridae</taxon>
        <taxon>Pentapetalae</taxon>
        <taxon>asterids</taxon>
        <taxon>lamiids</taxon>
        <taxon>Lamiales</taxon>
        <taxon>Oleaceae</taxon>
        <taxon>Forsythieae</taxon>
        <taxon>Forsythia</taxon>
    </lineage>
</organism>